<dbReference type="Pfam" id="PF12833">
    <property type="entry name" value="HTH_18"/>
    <property type="match status" value="1"/>
</dbReference>
<comment type="caution">
    <text evidence="5">The sequence shown here is derived from an EMBL/GenBank/DDBJ whole genome shotgun (WGS) entry which is preliminary data.</text>
</comment>
<sequence length="168" mass="19697">MALLFTSWFVLKALKYPEFFRGVDPQLQLINDFKNKTEPKTRSEGKQNIDNSNVNLQIELLNTYMTEKKPYLDPALTMQSLATQMNMPTRELSILINSNMKQHFFDFVNTYRIENAMELLKKHSKKDSTVLEILYQVGFNSKSSFNTAFKKHTALTPTEYRNTFYKTD</sequence>
<dbReference type="InterPro" id="IPR020449">
    <property type="entry name" value="Tscrpt_reg_AraC-type_HTH"/>
</dbReference>
<dbReference type="PANTHER" id="PTHR43280">
    <property type="entry name" value="ARAC-FAMILY TRANSCRIPTIONAL REGULATOR"/>
    <property type="match status" value="1"/>
</dbReference>
<reference evidence="5" key="1">
    <citation type="submission" date="2023-07" db="EMBL/GenBank/DDBJ databases">
        <title>Sorghum-associated microbial communities from plants grown in Nebraska, USA.</title>
        <authorList>
            <person name="Schachtman D."/>
        </authorList>
    </citation>
    <scope>NUCLEOTIDE SEQUENCE</scope>
    <source>
        <strain evidence="5">DS2360</strain>
    </source>
</reference>
<keyword evidence="2 5" id="KW-0238">DNA-binding</keyword>
<dbReference type="GO" id="GO:0043565">
    <property type="term" value="F:sequence-specific DNA binding"/>
    <property type="evidence" value="ECO:0007669"/>
    <property type="project" value="InterPro"/>
</dbReference>
<gene>
    <name evidence="5" type="ORF">J2787_001501</name>
</gene>
<dbReference type="PROSITE" id="PS00041">
    <property type="entry name" value="HTH_ARAC_FAMILY_1"/>
    <property type="match status" value="1"/>
</dbReference>
<evidence type="ECO:0000313" key="6">
    <source>
        <dbReference type="Proteomes" id="UP001184861"/>
    </source>
</evidence>
<dbReference type="PRINTS" id="PR00032">
    <property type="entry name" value="HTHARAC"/>
</dbReference>
<keyword evidence="3" id="KW-0804">Transcription</keyword>
<name>A0AAE3Y9L3_9FLAO</name>
<evidence type="ECO:0000256" key="2">
    <source>
        <dbReference type="ARBA" id="ARBA00023125"/>
    </source>
</evidence>
<dbReference type="Gene3D" id="1.10.10.60">
    <property type="entry name" value="Homeodomain-like"/>
    <property type="match status" value="2"/>
</dbReference>
<evidence type="ECO:0000313" key="5">
    <source>
        <dbReference type="EMBL" id="MDR6526131.1"/>
    </source>
</evidence>
<evidence type="ECO:0000256" key="3">
    <source>
        <dbReference type="ARBA" id="ARBA00023163"/>
    </source>
</evidence>
<organism evidence="5 6">
    <name type="scientific">Chryseobacterium rhizosphaerae</name>
    <dbReference type="NCBI Taxonomy" id="395937"/>
    <lineage>
        <taxon>Bacteria</taxon>
        <taxon>Pseudomonadati</taxon>
        <taxon>Bacteroidota</taxon>
        <taxon>Flavobacteriia</taxon>
        <taxon>Flavobacteriales</taxon>
        <taxon>Weeksellaceae</taxon>
        <taxon>Chryseobacterium group</taxon>
        <taxon>Chryseobacterium</taxon>
    </lineage>
</organism>
<dbReference type="PANTHER" id="PTHR43280:SF29">
    <property type="entry name" value="ARAC-FAMILY TRANSCRIPTIONAL REGULATOR"/>
    <property type="match status" value="1"/>
</dbReference>
<evidence type="ECO:0000259" key="4">
    <source>
        <dbReference type="PROSITE" id="PS01124"/>
    </source>
</evidence>
<dbReference type="SUPFAM" id="SSF46689">
    <property type="entry name" value="Homeodomain-like"/>
    <property type="match status" value="1"/>
</dbReference>
<proteinExistence type="predicted"/>
<dbReference type="Proteomes" id="UP001184861">
    <property type="component" value="Unassembled WGS sequence"/>
</dbReference>
<dbReference type="RefSeq" id="WP_202269743.1">
    <property type="nucleotide sequence ID" value="NZ_JAVDQY010000001.1"/>
</dbReference>
<accession>A0AAE3Y9L3</accession>
<dbReference type="InterPro" id="IPR018062">
    <property type="entry name" value="HTH_AraC-typ_CS"/>
</dbReference>
<dbReference type="InterPro" id="IPR009057">
    <property type="entry name" value="Homeodomain-like_sf"/>
</dbReference>
<evidence type="ECO:0000256" key="1">
    <source>
        <dbReference type="ARBA" id="ARBA00023015"/>
    </source>
</evidence>
<protein>
    <submittedName>
        <fullName evidence="5">AraC-like DNA-binding protein</fullName>
    </submittedName>
</protein>
<dbReference type="InterPro" id="IPR018060">
    <property type="entry name" value="HTH_AraC"/>
</dbReference>
<dbReference type="AlphaFoldDB" id="A0AAE3Y9L3"/>
<feature type="domain" description="HTH araC/xylS-type" evidence="4">
    <location>
        <begin position="55"/>
        <end position="163"/>
    </location>
</feature>
<dbReference type="EMBL" id="JAVDQY010000001">
    <property type="protein sequence ID" value="MDR6526131.1"/>
    <property type="molecule type" value="Genomic_DNA"/>
</dbReference>
<dbReference type="SMART" id="SM00342">
    <property type="entry name" value="HTH_ARAC"/>
    <property type="match status" value="1"/>
</dbReference>
<keyword evidence="1" id="KW-0805">Transcription regulation</keyword>
<dbReference type="PROSITE" id="PS01124">
    <property type="entry name" value="HTH_ARAC_FAMILY_2"/>
    <property type="match status" value="1"/>
</dbReference>
<dbReference type="GO" id="GO:0003700">
    <property type="term" value="F:DNA-binding transcription factor activity"/>
    <property type="evidence" value="ECO:0007669"/>
    <property type="project" value="InterPro"/>
</dbReference>